<dbReference type="OMA" id="LGTYTHE"/>
<protein>
    <recommendedName>
        <fullName evidence="2">prephenate dehydratase</fullName>
        <ecNumber evidence="2">4.2.1.51</ecNumber>
    </recommendedName>
</protein>
<dbReference type="EMBL" id="KB469296">
    <property type="protein sequence ID" value="EPQ60725.1"/>
    <property type="molecule type" value="Genomic_DNA"/>
</dbReference>
<comment type="pathway">
    <text evidence="1">Amino-acid biosynthesis; L-phenylalanine biosynthesis; phenylpyruvate from prephenate: step 1/1.</text>
</comment>
<evidence type="ECO:0000256" key="4">
    <source>
        <dbReference type="ARBA" id="ARBA00023141"/>
    </source>
</evidence>
<organism evidence="8 9">
    <name type="scientific">Gloeophyllum trabeum (strain ATCC 11539 / FP-39264 / Madison 617)</name>
    <name type="common">Brown rot fungus</name>
    <dbReference type="NCBI Taxonomy" id="670483"/>
    <lineage>
        <taxon>Eukaryota</taxon>
        <taxon>Fungi</taxon>
        <taxon>Dikarya</taxon>
        <taxon>Basidiomycota</taxon>
        <taxon>Agaricomycotina</taxon>
        <taxon>Agaricomycetes</taxon>
        <taxon>Gloeophyllales</taxon>
        <taxon>Gloeophyllaceae</taxon>
        <taxon>Gloeophyllum</taxon>
    </lineage>
</organism>
<evidence type="ECO:0000256" key="6">
    <source>
        <dbReference type="ARBA" id="ARBA00023239"/>
    </source>
</evidence>
<dbReference type="GeneID" id="19305338"/>
<dbReference type="CDD" id="cd13532">
    <property type="entry name" value="PBP2_PDT_like"/>
    <property type="match status" value="1"/>
</dbReference>
<keyword evidence="3" id="KW-0028">Amino-acid biosynthesis</keyword>
<dbReference type="AlphaFoldDB" id="S7S056"/>
<dbReference type="PANTHER" id="PTHR21022">
    <property type="entry name" value="PREPHENATE DEHYDRATASE P PROTEIN"/>
    <property type="match status" value="1"/>
</dbReference>
<evidence type="ECO:0000256" key="2">
    <source>
        <dbReference type="ARBA" id="ARBA00013147"/>
    </source>
</evidence>
<keyword evidence="4" id="KW-0057">Aromatic amino acid biosynthesis</keyword>
<sequence>MADTHLPRLAFLGPLGTYSHQAAFNRFGRSVQYYERDTIANVFNALSDECPLALIPQENSLYGTVIETYDLFRSSCAGRDKFILGEVTQSIRHSLVVRKGTSLSGIKRILSHEQALGQCARFIEAHLPNASLVRVSSTAAAAVAISTSGEGACGDAAICSEHCASIFEGLEVLREGIQDDDSNITRFFVMSTSREREIPLQPATCPQHALLRIGSTVSPQKQLSVTDILVAIGLNVVRVDRRPLLGRQPFESYYFVELLDTRTDPAGADRAWKDGVEQGLIRLKDKGIDSVLLGIW</sequence>
<keyword evidence="9" id="KW-1185">Reference proteome</keyword>
<dbReference type="OrthoDB" id="983542at2759"/>
<dbReference type="SUPFAM" id="SSF53850">
    <property type="entry name" value="Periplasmic binding protein-like II"/>
    <property type="match status" value="1"/>
</dbReference>
<feature type="domain" description="Prephenate dehydratase" evidence="7">
    <location>
        <begin position="8"/>
        <end position="192"/>
    </location>
</feature>
<dbReference type="GO" id="GO:0005737">
    <property type="term" value="C:cytoplasm"/>
    <property type="evidence" value="ECO:0007669"/>
    <property type="project" value="TreeGrafter"/>
</dbReference>
<evidence type="ECO:0000259" key="7">
    <source>
        <dbReference type="PROSITE" id="PS51171"/>
    </source>
</evidence>
<dbReference type="HOGENOM" id="CLU_035008_5_0_1"/>
<name>S7S056_GLOTA</name>
<keyword evidence="5" id="KW-0584">Phenylalanine biosynthesis</keyword>
<keyword evidence="6" id="KW-0456">Lyase</keyword>
<evidence type="ECO:0000313" key="8">
    <source>
        <dbReference type="EMBL" id="EPQ60725.1"/>
    </source>
</evidence>
<dbReference type="eggNOG" id="KOG2797">
    <property type="taxonomic scope" value="Eukaryota"/>
</dbReference>
<reference evidence="8 9" key="1">
    <citation type="journal article" date="2012" name="Science">
        <title>The Paleozoic origin of enzymatic lignin decomposition reconstructed from 31 fungal genomes.</title>
        <authorList>
            <person name="Floudas D."/>
            <person name="Binder M."/>
            <person name="Riley R."/>
            <person name="Barry K."/>
            <person name="Blanchette R.A."/>
            <person name="Henrissat B."/>
            <person name="Martinez A.T."/>
            <person name="Otillar R."/>
            <person name="Spatafora J.W."/>
            <person name="Yadav J.S."/>
            <person name="Aerts A."/>
            <person name="Benoit I."/>
            <person name="Boyd A."/>
            <person name="Carlson A."/>
            <person name="Copeland A."/>
            <person name="Coutinho P.M."/>
            <person name="de Vries R.P."/>
            <person name="Ferreira P."/>
            <person name="Findley K."/>
            <person name="Foster B."/>
            <person name="Gaskell J."/>
            <person name="Glotzer D."/>
            <person name="Gorecki P."/>
            <person name="Heitman J."/>
            <person name="Hesse C."/>
            <person name="Hori C."/>
            <person name="Igarashi K."/>
            <person name="Jurgens J.A."/>
            <person name="Kallen N."/>
            <person name="Kersten P."/>
            <person name="Kohler A."/>
            <person name="Kuees U."/>
            <person name="Kumar T.K.A."/>
            <person name="Kuo A."/>
            <person name="LaButti K."/>
            <person name="Larrondo L.F."/>
            <person name="Lindquist E."/>
            <person name="Ling A."/>
            <person name="Lombard V."/>
            <person name="Lucas S."/>
            <person name="Lundell T."/>
            <person name="Martin R."/>
            <person name="McLaughlin D.J."/>
            <person name="Morgenstern I."/>
            <person name="Morin E."/>
            <person name="Murat C."/>
            <person name="Nagy L.G."/>
            <person name="Nolan M."/>
            <person name="Ohm R.A."/>
            <person name="Patyshakuliyeva A."/>
            <person name="Rokas A."/>
            <person name="Ruiz-Duenas F.J."/>
            <person name="Sabat G."/>
            <person name="Salamov A."/>
            <person name="Samejima M."/>
            <person name="Schmutz J."/>
            <person name="Slot J.C."/>
            <person name="St John F."/>
            <person name="Stenlid J."/>
            <person name="Sun H."/>
            <person name="Sun S."/>
            <person name="Syed K."/>
            <person name="Tsang A."/>
            <person name="Wiebenga A."/>
            <person name="Young D."/>
            <person name="Pisabarro A."/>
            <person name="Eastwood D.C."/>
            <person name="Martin F."/>
            <person name="Cullen D."/>
            <person name="Grigoriev I.V."/>
            <person name="Hibbett D.S."/>
        </authorList>
    </citation>
    <scope>NUCLEOTIDE SEQUENCE [LARGE SCALE GENOMIC DNA]</scope>
    <source>
        <strain evidence="8 9">ATCC 11539</strain>
    </source>
</reference>
<dbReference type="EC" id="4.2.1.51" evidence="2"/>
<proteinExistence type="predicted"/>
<dbReference type="PANTHER" id="PTHR21022:SF19">
    <property type="entry name" value="PREPHENATE DEHYDRATASE-RELATED"/>
    <property type="match status" value="1"/>
</dbReference>
<dbReference type="GO" id="GO:0009094">
    <property type="term" value="P:L-phenylalanine biosynthetic process"/>
    <property type="evidence" value="ECO:0007669"/>
    <property type="project" value="UniProtKB-UniPathway"/>
</dbReference>
<dbReference type="PROSITE" id="PS51171">
    <property type="entry name" value="PREPHENATE_DEHYDR_3"/>
    <property type="match status" value="1"/>
</dbReference>
<dbReference type="RefSeq" id="XP_007860200.1">
    <property type="nucleotide sequence ID" value="XM_007862009.1"/>
</dbReference>
<evidence type="ECO:0000256" key="3">
    <source>
        <dbReference type="ARBA" id="ARBA00022605"/>
    </source>
</evidence>
<dbReference type="InterPro" id="IPR008242">
    <property type="entry name" value="Chor_mutase/pphenate_deHydtase"/>
</dbReference>
<dbReference type="Pfam" id="PF00800">
    <property type="entry name" value="PDT"/>
    <property type="match status" value="1"/>
</dbReference>
<gene>
    <name evidence="8" type="ORF">GLOTRDRAFT_30418</name>
</gene>
<dbReference type="Gene3D" id="3.40.190.10">
    <property type="entry name" value="Periplasmic binding protein-like II"/>
    <property type="match status" value="2"/>
</dbReference>
<accession>S7S056</accession>
<evidence type="ECO:0000256" key="5">
    <source>
        <dbReference type="ARBA" id="ARBA00023222"/>
    </source>
</evidence>
<dbReference type="GO" id="GO:0004664">
    <property type="term" value="F:prephenate dehydratase activity"/>
    <property type="evidence" value="ECO:0007669"/>
    <property type="project" value="UniProtKB-EC"/>
</dbReference>
<dbReference type="KEGG" id="gtr:GLOTRDRAFT_30418"/>
<dbReference type="Proteomes" id="UP000030669">
    <property type="component" value="Unassembled WGS sequence"/>
</dbReference>
<evidence type="ECO:0000313" key="9">
    <source>
        <dbReference type="Proteomes" id="UP000030669"/>
    </source>
</evidence>
<dbReference type="PIRSF" id="PIRSF001500">
    <property type="entry name" value="Chor_mut_pdt_Ppr"/>
    <property type="match status" value="1"/>
</dbReference>
<dbReference type="InterPro" id="IPR001086">
    <property type="entry name" value="Preph_deHydtase"/>
</dbReference>
<evidence type="ECO:0000256" key="1">
    <source>
        <dbReference type="ARBA" id="ARBA00004741"/>
    </source>
</evidence>
<dbReference type="STRING" id="670483.S7S056"/>
<dbReference type="UniPathway" id="UPA00121">
    <property type="reaction ID" value="UER00345"/>
</dbReference>